<name>A0A8H4PJ45_9HYPO</name>
<dbReference type="CDD" id="cd02440">
    <property type="entry name" value="AdoMet_MTases"/>
    <property type="match status" value="1"/>
</dbReference>
<proteinExistence type="inferred from homology"/>
<comment type="similarity">
    <text evidence="1">Belongs to the methyltransferase superfamily. LaeA methyltransferase family.</text>
</comment>
<dbReference type="OrthoDB" id="2013972at2759"/>
<dbReference type="Gene3D" id="3.40.50.150">
    <property type="entry name" value="Vaccinia Virus protein VP39"/>
    <property type="match status" value="1"/>
</dbReference>
<feature type="compositionally biased region" description="Pro residues" evidence="2">
    <location>
        <begin position="42"/>
        <end position="55"/>
    </location>
</feature>
<dbReference type="InterPro" id="IPR029063">
    <property type="entry name" value="SAM-dependent_MTases_sf"/>
</dbReference>
<comment type="caution">
    <text evidence="3">The sequence shown here is derived from an EMBL/GenBank/DDBJ whole genome shotgun (WGS) entry which is preliminary data.</text>
</comment>
<feature type="region of interest" description="Disordered" evidence="2">
    <location>
        <begin position="1"/>
        <end position="77"/>
    </location>
</feature>
<dbReference type="AlphaFoldDB" id="A0A8H4PJ45"/>
<dbReference type="PANTHER" id="PTHR43591">
    <property type="entry name" value="METHYLTRANSFERASE"/>
    <property type="match status" value="1"/>
</dbReference>
<dbReference type="EMBL" id="JAAVMX010000012">
    <property type="protein sequence ID" value="KAF4503981.1"/>
    <property type="molecule type" value="Genomic_DNA"/>
</dbReference>
<evidence type="ECO:0000313" key="4">
    <source>
        <dbReference type="Proteomes" id="UP000557566"/>
    </source>
</evidence>
<evidence type="ECO:0000313" key="3">
    <source>
        <dbReference type="EMBL" id="KAF4503981.1"/>
    </source>
</evidence>
<dbReference type="SUPFAM" id="SSF53335">
    <property type="entry name" value="S-adenosyl-L-methionine-dependent methyltransferases"/>
    <property type="match status" value="1"/>
</dbReference>
<gene>
    <name evidence="3" type="ORF">G6O67_008605</name>
</gene>
<dbReference type="Proteomes" id="UP000557566">
    <property type="component" value="Unassembled WGS sequence"/>
</dbReference>
<dbReference type="Pfam" id="PF13489">
    <property type="entry name" value="Methyltransf_23"/>
    <property type="match status" value="1"/>
</dbReference>
<dbReference type="PANTHER" id="PTHR43591:SF10">
    <property type="entry name" value="ABC TRANSMEMBRANE TYPE-1 DOMAIN-CONTAINING PROTEIN-RELATED"/>
    <property type="match status" value="1"/>
</dbReference>
<evidence type="ECO:0000256" key="1">
    <source>
        <dbReference type="ARBA" id="ARBA00038158"/>
    </source>
</evidence>
<feature type="compositionally biased region" description="Low complexity" evidence="2">
    <location>
        <begin position="1"/>
        <end position="16"/>
    </location>
</feature>
<sequence length="385" mass="42936">MSSPGPSQSPSSASQPPAQPPRPARSPQSPRSPRSPESTAEDPPPPQRPTEPPPTNTQIPYNDDDDDVDSAIGDGASINSSTASLNDSIYDYRNIHGRTFQSSKTTEYWGPNDDRQNNGLDIAHHFITMLKGDRLFDAPLASPPSKVLDVGTGTGIWAIDMADAYPSAEIFGTDISPIQPTWVPPNCVFHIEDAQLEWSYQPAIFDLIHIRALYGSIGDWAALYRQVDVALVPGGWLENFEFNITLHSDNPEVRDNPDHIFKRWAKVFFEAFDRIGKTARIGIPGHMSKLLKEAGFVNVVEKTYQVPCGGWSSDPMLKSVGIYNLAFLEESLEGFALFMLKEIMGWEYVEVQMFVLEMRRAIRNTKIRPFYVLTNVYAQKPTSAF</sequence>
<dbReference type="GO" id="GO:0008168">
    <property type="term" value="F:methyltransferase activity"/>
    <property type="evidence" value="ECO:0007669"/>
    <property type="project" value="TreeGrafter"/>
</dbReference>
<keyword evidence="4" id="KW-1185">Reference proteome</keyword>
<feature type="compositionally biased region" description="Low complexity" evidence="2">
    <location>
        <begin position="25"/>
        <end position="38"/>
    </location>
</feature>
<reference evidence="3 4" key="1">
    <citation type="journal article" date="2020" name="Genome Biol. Evol.">
        <title>A new high-quality draft genome assembly of the Chinese cordyceps Ophiocordyceps sinensis.</title>
        <authorList>
            <person name="Shu R."/>
            <person name="Zhang J."/>
            <person name="Meng Q."/>
            <person name="Zhang H."/>
            <person name="Zhou G."/>
            <person name="Li M."/>
            <person name="Wu P."/>
            <person name="Zhao Y."/>
            <person name="Chen C."/>
            <person name="Qin Q."/>
        </authorList>
    </citation>
    <scope>NUCLEOTIDE SEQUENCE [LARGE SCALE GENOMIC DNA]</scope>
    <source>
        <strain evidence="3 4">IOZ07</strain>
    </source>
</reference>
<accession>A0A8H4PJ45</accession>
<protein>
    <submittedName>
        <fullName evidence="3">Uncharacterized protein</fullName>
    </submittedName>
</protein>
<organism evidence="3 4">
    <name type="scientific">Ophiocordyceps sinensis</name>
    <dbReference type="NCBI Taxonomy" id="72228"/>
    <lineage>
        <taxon>Eukaryota</taxon>
        <taxon>Fungi</taxon>
        <taxon>Dikarya</taxon>
        <taxon>Ascomycota</taxon>
        <taxon>Pezizomycotina</taxon>
        <taxon>Sordariomycetes</taxon>
        <taxon>Hypocreomycetidae</taxon>
        <taxon>Hypocreales</taxon>
        <taxon>Ophiocordycipitaceae</taxon>
        <taxon>Ophiocordyceps</taxon>
    </lineage>
</organism>
<evidence type="ECO:0000256" key="2">
    <source>
        <dbReference type="SAM" id="MobiDB-lite"/>
    </source>
</evidence>